<comment type="caution">
    <text evidence="1">The sequence shown here is derived from an EMBL/GenBank/DDBJ whole genome shotgun (WGS) entry which is preliminary data.</text>
</comment>
<evidence type="ECO:0000313" key="1">
    <source>
        <dbReference type="EMBL" id="KAI0031493.1"/>
    </source>
</evidence>
<organism evidence="1 2">
    <name type="scientific">Vararia minispora EC-137</name>
    <dbReference type="NCBI Taxonomy" id="1314806"/>
    <lineage>
        <taxon>Eukaryota</taxon>
        <taxon>Fungi</taxon>
        <taxon>Dikarya</taxon>
        <taxon>Basidiomycota</taxon>
        <taxon>Agaricomycotina</taxon>
        <taxon>Agaricomycetes</taxon>
        <taxon>Russulales</taxon>
        <taxon>Lachnocladiaceae</taxon>
        <taxon>Vararia</taxon>
    </lineage>
</organism>
<reference evidence="1" key="1">
    <citation type="submission" date="2021-02" db="EMBL/GenBank/DDBJ databases">
        <authorList>
            <consortium name="DOE Joint Genome Institute"/>
            <person name="Ahrendt S."/>
            <person name="Looney B.P."/>
            <person name="Miyauchi S."/>
            <person name="Morin E."/>
            <person name="Drula E."/>
            <person name="Courty P.E."/>
            <person name="Chicoki N."/>
            <person name="Fauchery L."/>
            <person name="Kohler A."/>
            <person name="Kuo A."/>
            <person name="Labutti K."/>
            <person name="Pangilinan J."/>
            <person name="Lipzen A."/>
            <person name="Riley R."/>
            <person name="Andreopoulos W."/>
            <person name="He G."/>
            <person name="Johnson J."/>
            <person name="Barry K.W."/>
            <person name="Grigoriev I.V."/>
            <person name="Nagy L."/>
            <person name="Hibbett D."/>
            <person name="Henrissat B."/>
            <person name="Matheny P.B."/>
            <person name="Labbe J."/>
            <person name="Martin F."/>
        </authorList>
    </citation>
    <scope>NUCLEOTIDE SEQUENCE</scope>
    <source>
        <strain evidence="1">EC-137</strain>
    </source>
</reference>
<reference evidence="1" key="2">
    <citation type="journal article" date="2022" name="New Phytol.">
        <title>Evolutionary transition to the ectomycorrhizal habit in the genomes of a hyperdiverse lineage of mushroom-forming fungi.</title>
        <authorList>
            <person name="Looney B."/>
            <person name="Miyauchi S."/>
            <person name="Morin E."/>
            <person name="Drula E."/>
            <person name="Courty P.E."/>
            <person name="Kohler A."/>
            <person name="Kuo A."/>
            <person name="LaButti K."/>
            <person name="Pangilinan J."/>
            <person name="Lipzen A."/>
            <person name="Riley R."/>
            <person name="Andreopoulos W."/>
            <person name="He G."/>
            <person name="Johnson J."/>
            <person name="Nolan M."/>
            <person name="Tritt A."/>
            <person name="Barry K.W."/>
            <person name="Grigoriev I.V."/>
            <person name="Nagy L.G."/>
            <person name="Hibbett D."/>
            <person name="Henrissat B."/>
            <person name="Matheny P.B."/>
            <person name="Labbe J."/>
            <person name="Martin F.M."/>
        </authorList>
    </citation>
    <scope>NUCLEOTIDE SEQUENCE</scope>
    <source>
        <strain evidence="1">EC-137</strain>
    </source>
</reference>
<name>A0ACB8QIH2_9AGAM</name>
<dbReference type="Proteomes" id="UP000814128">
    <property type="component" value="Unassembled WGS sequence"/>
</dbReference>
<protein>
    <submittedName>
        <fullName evidence="1">Uncharacterized protein</fullName>
    </submittedName>
</protein>
<sequence>MRLSSIVVQVLQPAPLRLLAILFGVNRRILPSSQHVPSPRSKKSLRAMIRSTPDSTRVLLLAPPPINTHQRPVDLAPEKLELPFDVTKPYAEAVKVISAEENVPVADVWTAM</sequence>
<gene>
    <name evidence="1" type="ORF">K488DRAFT_86776</name>
</gene>
<proteinExistence type="predicted"/>
<accession>A0ACB8QIH2</accession>
<dbReference type="EMBL" id="MU273578">
    <property type="protein sequence ID" value="KAI0031493.1"/>
    <property type="molecule type" value="Genomic_DNA"/>
</dbReference>
<evidence type="ECO:0000313" key="2">
    <source>
        <dbReference type="Proteomes" id="UP000814128"/>
    </source>
</evidence>
<keyword evidence="2" id="KW-1185">Reference proteome</keyword>